<reference evidence="1" key="1">
    <citation type="journal article" date="2021" name="Proc. Natl. Acad. Sci. U.S.A.">
        <title>A Catalog of Tens of Thousands of Viruses from Human Metagenomes Reveals Hidden Associations with Chronic Diseases.</title>
        <authorList>
            <person name="Tisza M.J."/>
            <person name="Buck C.B."/>
        </authorList>
    </citation>
    <scope>NUCLEOTIDE SEQUENCE</scope>
    <source>
        <strain evidence="1">CtkmZ20</strain>
    </source>
</reference>
<name>A0A8S5NT80_9CAUD</name>
<organism evidence="1">
    <name type="scientific">Myoviridae sp. ctkmZ20</name>
    <dbReference type="NCBI Taxonomy" id="2825166"/>
    <lineage>
        <taxon>Viruses</taxon>
        <taxon>Duplodnaviria</taxon>
        <taxon>Heunggongvirae</taxon>
        <taxon>Uroviricota</taxon>
        <taxon>Caudoviricetes</taxon>
    </lineage>
</organism>
<sequence>MTKISTIIVLKISNGAMLNITQTMVTEIQKYLITNIVTPKKGNV</sequence>
<protein>
    <submittedName>
        <fullName evidence="1">Uncharacterized protein</fullName>
    </submittedName>
</protein>
<evidence type="ECO:0000313" key="1">
    <source>
        <dbReference type="EMBL" id="DAD97889.1"/>
    </source>
</evidence>
<accession>A0A8S5NT80</accession>
<dbReference type="EMBL" id="BK015248">
    <property type="protein sequence ID" value="DAD97889.1"/>
    <property type="molecule type" value="Genomic_DNA"/>
</dbReference>
<proteinExistence type="predicted"/>